<evidence type="ECO:0000313" key="2">
    <source>
        <dbReference type="Proteomes" id="UP001169027"/>
    </source>
</evidence>
<gene>
    <name evidence="1" type="ORF">Q2T77_21880</name>
</gene>
<dbReference type="RefSeq" id="WP_301812689.1">
    <property type="nucleotide sequence ID" value="NZ_JAUJZH010000016.1"/>
</dbReference>
<comment type="caution">
    <text evidence="1">The sequence shown here is derived from an EMBL/GenBank/DDBJ whole genome shotgun (WGS) entry which is preliminary data.</text>
</comment>
<dbReference type="EMBL" id="JAUKVY010000016">
    <property type="protein sequence ID" value="MDO1534948.1"/>
    <property type="molecule type" value="Genomic_DNA"/>
</dbReference>
<keyword evidence="2" id="KW-1185">Reference proteome</keyword>
<accession>A0ABT8S8Y7</accession>
<protein>
    <submittedName>
        <fullName evidence="1">Uncharacterized protein</fullName>
    </submittedName>
</protein>
<dbReference type="Proteomes" id="UP001169027">
    <property type="component" value="Unassembled WGS sequence"/>
</dbReference>
<reference evidence="1" key="1">
    <citation type="submission" date="2023-06" db="EMBL/GenBank/DDBJ databases">
        <authorList>
            <person name="Jiang Y."/>
            <person name="Liu Q."/>
        </authorList>
    </citation>
    <scope>NUCLEOTIDE SEQUENCE</scope>
    <source>
        <strain evidence="1">CGMCC 1.12090</strain>
    </source>
</reference>
<proteinExistence type="predicted"/>
<sequence length="93" mass="10485">MFERYKVRIQAYCEESGIEVPVGFGRHAAARYAAIDEESSPPKLVATTWPTRKEVVNYLINLAAGKRTRILDFEDRCELSFDGKASLLRGGTF</sequence>
<organism evidence="1 2">
    <name type="scientific">Variovorax ginsengisoli</name>
    <dbReference type="NCBI Taxonomy" id="363844"/>
    <lineage>
        <taxon>Bacteria</taxon>
        <taxon>Pseudomonadati</taxon>
        <taxon>Pseudomonadota</taxon>
        <taxon>Betaproteobacteria</taxon>
        <taxon>Burkholderiales</taxon>
        <taxon>Comamonadaceae</taxon>
        <taxon>Variovorax</taxon>
    </lineage>
</organism>
<evidence type="ECO:0000313" key="1">
    <source>
        <dbReference type="EMBL" id="MDO1534948.1"/>
    </source>
</evidence>
<name>A0ABT8S8Y7_9BURK</name>